<dbReference type="AlphaFoldDB" id="A0AAV9I4W1"/>
<name>A0AAV9I4W1_9PEZI</name>
<dbReference type="Gene3D" id="3.40.50.450">
    <property type="match status" value="1"/>
</dbReference>
<dbReference type="EMBL" id="MU864929">
    <property type="protein sequence ID" value="KAK4466865.1"/>
    <property type="molecule type" value="Genomic_DNA"/>
</dbReference>
<evidence type="ECO:0000313" key="1">
    <source>
        <dbReference type="EMBL" id="KAK4466865.1"/>
    </source>
</evidence>
<keyword evidence="2" id="KW-1185">Reference proteome</keyword>
<comment type="caution">
    <text evidence="1">The sequence shown here is derived from an EMBL/GenBank/DDBJ whole genome shotgun (WGS) entry which is preliminary data.</text>
</comment>
<accession>A0AAV9I4W1</accession>
<sequence>MSADSEQNPTAQIVRAPSRPTITGKKSIFLAGTTTPTDGPDWRDILISAISHLPVTVFEPTRSDWDSTWEEDIKCPKFREQVEWELDMQERSDVVVIYFGPNTKAPISLLELGLVARSGKAIIGYHKQYEKRGNLQVVALKFGIKIAEVDGNYDKLLELVTKTTNEQLALQH</sequence>
<protein>
    <submittedName>
        <fullName evidence="1">Uncharacterized protein</fullName>
    </submittedName>
</protein>
<organism evidence="1 2">
    <name type="scientific">Cladorrhinum samala</name>
    <dbReference type="NCBI Taxonomy" id="585594"/>
    <lineage>
        <taxon>Eukaryota</taxon>
        <taxon>Fungi</taxon>
        <taxon>Dikarya</taxon>
        <taxon>Ascomycota</taxon>
        <taxon>Pezizomycotina</taxon>
        <taxon>Sordariomycetes</taxon>
        <taxon>Sordariomycetidae</taxon>
        <taxon>Sordariales</taxon>
        <taxon>Podosporaceae</taxon>
        <taxon>Cladorrhinum</taxon>
    </lineage>
</organism>
<proteinExistence type="predicted"/>
<dbReference type="Pfam" id="PF15891">
    <property type="entry name" value="Nuc_deoxyri_tr2"/>
    <property type="match status" value="1"/>
</dbReference>
<reference evidence="1" key="1">
    <citation type="journal article" date="2023" name="Mol. Phylogenet. Evol.">
        <title>Genome-scale phylogeny and comparative genomics of the fungal order Sordariales.</title>
        <authorList>
            <person name="Hensen N."/>
            <person name="Bonometti L."/>
            <person name="Westerberg I."/>
            <person name="Brannstrom I.O."/>
            <person name="Guillou S."/>
            <person name="Cros-Aarteil S."/>
            <person name="Calhoun S."/>
            <person name="Haridas S."/>
            <person name="Kuo A."/>
            <person name="Mondo S."/>
            <person name="Pangilinan J."/>
            <person name="Riley R."/>
            <person name="LaButti K."/>
            <person name="Andreopoulos B."/>
            <person name="Lipzen A."/>
            <person name="Chen C."/>
            <person name="Yan M."/>
            <person name="Daum C."/>
            <person name="Ng V."/>
            <person name="Clum A."/>
            <person name="Steindorff A."/>
            <person name="Ohm R.A."/>
            <person name="Martin F."/>
            <person name="Silar P."/>
            <person name="Natvig D.O."/>
            <person name="Lalanne C."/>
            <person name="Gautier V."/>
            <person name="Ament-Velasquez S.L."/>
            <person name="Kruys A."/>
            <person name="Hutchinson M.I."/>
            <person name="Powell A.J."/>
            <person name="Barry K."/>
            <person name="Miller A.N."/>
            <person name="Grigoriev I.V."/>
            <person name="Debuchy R."/>
            <person name="Gladieux P."/>
            <person name="Hiltunen Thoren M."/>
            <person name="Johannesson H."/>
        </authorList>
    </citation>
    <scope>NUCLEOTIDE SEQUENCE</scope>
    <source>
        <strain evidence="1">PSN324</strain>
    </source>
</reference>
<dbReference type="InterPro" id="IPR039470">
    <property type="entry name" value="Nuc_deoxyri_tr2"/>
</dbReference>
<gene>
    <name evidence="1" type="ORF">QBC42DRAFT_258200</name>
</gene>
<dbReference type="Proteomes" id="UP001321749">
    <property type="component" value="Unassembled WGS sequence"/>
</dbReference>
<evidence type="ECO:0000313" key="2">
    <source>
        <dbReference type="Proteomes" id="UP001321749"/>
    </source>
</evidence>
<dbReference type="SUPFAM" id="SSF52309">
    <property type="entry name" value="N-(deoxy)ribosyltransferase-like"/>
    <property type="match status" value="1"/>
</dbReference>
<reference evidence="1" key="2">
    <citation type="submission" date="2023-06" db="EMBL/GenBank/DDBJ databases">
        <authorList>
            <consortium name="Lawrence Berkeley National Laboratory"/>
            <person name="Mondo S.J."/>
            <person name="Hensen N."/>
            <person name="Bonometti L."/>
            <person name="Westerberg I."/>
            <person name="Brannstrom I.O."/>
            <person name="Guillou S."/>
            <person name="Cros-Aarteil S."/>
            <person name="Calhoun S."/>
            <person name="Haridas S."/>
            <person name="Kuo A."/>
            <person name="Pangilinan J."/>
            <person name="Riley R."/>
            <person name="Labutti K."/>
            <person name="Andreopoulos B."/>
            <person name="Lipzen A."/>
            <person name="Chen C."/>
            <person name="Yanf M."/>
            <person name="Daum C."/>
            <person name="Ng V."/>
            <person name="Clum A."/>
            <person name="Steindorff A."/>
            <person name="Ohm R."/>
            <person name="Martin F."/>
            <person name="Silar P."/>
            <person name="Natvig D."/>
            <person name="Lalanne C."/>
            <person name="Gautier V."/>
            <person name="Ament-Velasquez S.L."/>
            <person name="Kruys A."/>
            <person name="Hutchinson M.I."/>
            <person name="Powell A.J."/>
            <person name="Barry K."/>
            <person name="Miller A.N."/>
            <person name="Grigoriev I.V."/>
            <person name="Debuchy R."/>
            <person name="Gladieux P."/>
            <person name="Thoren M.H."/>
            <person name="Johannesson H."/>
        </authorList>
    </citation>
    <scope>NUCLEOTIDE SEQUENCE</scope>
    <source>
        <strain evidence="1">PSN324</strain>
    </source>
</reference>